<dbReference type="PANTHER" id="PTHR30118">
    <property type="entry name" value="HTH-TYPE TRANSCRIPTIONAL REGULATOR LEUO-RELATED"/>
    <property type="match status" value="1"/>
</dbReference>
<dbReference type="PRINTS" id="PR00039">
    <property type="entry name" value="HTHLYSR"/>
</dbReference>
<sequence>METIDLNDSARLDFNLAVTFLALWQERNVSRAARRLMLSQSAVSAALARLRAVTGDPLFVRLGGTMQPTPRAEAMAAAVQAGMEQVQRAFLVPPPFDPARTQRAFTLAMSDDFQIAVGPDIARTLDAEAPAAVVRFRQSSRATVEAMVAGGEADLAVIAHAPEGTGLCHQAVAEGGFALVFDAAACGGAAPLDVPTWLGLPHVLVSFNGRTGIVDDVLAPLGLTRRVQTALTHFAALPPFLLGRRAVATLPAHAAARLAAFAGLAVSPPPLPMGGYTVSLLWRKDLDADPASQWLRRVVGRCVAQGVGGPAMPGT</sequence>
<keyword evidence="4" id="KW-0804">Transcription</keyword>
<dbReference type="Gene3D" id="3.40.190.10">
    <property type="entry name" value="Periplasmic binding protein-like II"/>
    <property type="match status" value="2"/>
</dbReference>
<evidence type="ECO:0000313" key="6">
    <source>
        <dbReference type="EMBL" id="MBB6211587.1"/>
    </source>
</evidence>
<dbReference type="PROSITE" id="PS50931">
    <property type="entry name" value="HTH_LYSR"/>
    <property type="match status" value="1"/>
</dbReference>
<keyword evidence="3 6" id="KW-0238">DNA-binding</keyword>
<keyword evidence="2" id="KW-0805">Transcription regulation</keyword>
<dbReference type="PANTHER" id="PTHR30118:SF15">
    <property type="entry name" value="TRANSCRIPTIONAL REGULATORY PROTEIN"/>
    <property type="match status" value="1"/>
</dbReference>
<dbReference type="GO" id="GO:0003700">
    <property type="term" value="F:DNA-binding transcription factor activity"/>
    <property type="evidence" value="ECO:0007669"/>
    <property type="project" value="InterPro"/>
</dbReference>
<dbReference type="Proteomes" id="UP000544872">
    <property type="component" value="Unassembled WGS sequence"/>
</dbReference>
<evidence type="ECO:0000256" key="1">
    <source>
        <dbReference type="ARBA" id="ARBA00009437"/>
    </source>
</evidence>
<dbReference type="InterPro" id="IPR036388">
    <property type="entry name" value="WH-like_DNA-bd_sf"/>
</dbReference>
<evidence type="ECO:0000256" key="3">
    <source>
        <dbReference type="ARBA" id="ARBA00023125"/>
    </source>
</evidence>
<dbReference type="InterPro" id="IPR005119">
    <property type="entry name" value="LysR_subst-bd"/>
</dbReference>
<dbReference type="InterPro" id="IPR036390">
    <property type="entry name" value="WH_DNA-bd_sf"/>
</dbReference>
<dbReference type="InterPro" id="IPR050389">
    <property type="entry name" value="LysR-type_TF"/>
</dbReference>
<keyword evidence="7" id="KW-1185">Reference proteome</keyword>
<comment type="similarity">
    <text evidence="1">Belongs to the LysR transcriptional regulatory family.</text>
</comment>
<dbReference type="Pfam" id="PF00126">
    <property type="entry name" value="HTH_1"/>
    <property type="match status" value="1"/>
</dbReference>
<protein>
    <submittedName>
        <fullName evidence="6">DNA-binding transcriptional LysR family regulator</fullName>
    </submittedName>
</protein>
<feature type="domain" description="HTH lysR-type" evidence="5">
    <location>
        <begin position="12"/>
        <end position="69"/>
    </location>
</feature>
<name>A0A7W9ZJ76_NOVIT</name>
<dbReference type="Pfam" id="PF03466">
    <property type="entry name" value="LysR_substrate"/>
    <property type="match status" value="1"/>
</dbReference>
<dbReference type="GO" id="GO:0003677">
    <property type="term" value="F:DNA binding"/>
    <property type="evidence" value="ECO:0007669"/>
    <property type="project" value="UniProtKB-KW"/>
</dbReference>
<evidence type="ECO:0000313" key="7">
    <source>
        <dbReference type="Proteomes" id="UP000544872"/>
    </source>
</evidence>
<organism evidence="6 7">
    <name type="scientific">Novispirillum itersonii</name>
    <name type="common">Aquaspirillum itersonii</name>
    <dbReference type="NCBI Taxonomy" id="189"/>
    <lineage>
        <taxon>Bacteria</taxon>
        <taxon>Pseudomonadati</taxon>
        <taxon>Pseudomonadota</taxon>
        <taxon>Alphaproteobacteria</taxon>
        <taxon>Rhodospirillales</taxon>
        <taxon>Novispirillaceae</taxon>
        <taxon>Novispirillum</taxon>
    </lineage>
</organism>
<dbReference type="InterPro" id="IPR000847">
    <property type="entry name" value="LysR_HTH_N"/>
</dbReference>
<evidence type="ECO:0000256" key="2">
    <source>
        <dbReference type="ARBA" id="ARBA00023015"/>
    </source>
</evidence>
<gene>
    <name evidence="6" type="ORF">FHS48_003028</name>
</gene>
<dbReference type="RefSeq" id="WP_260402507.1">
    <property type="nucleotide sequence ID" value="NZ_JACIIX010000012.1"/>
</dbReference>
<evidence type="ECO:0000259" key="5">
    <source>
        <dbReference type="PROSITE" id="PS50931"/>
    </source>
</evidence>
<dbReference type="SUPFAM" id="SSF53850">
    <property type="entry name" value="Periplasmic binding protein-like II"/>
    <property type="match status" value="1"/>
</dbReference>
<dbReference type="AlphaFoldDB" id="A0A7W9ZJ76"/>
<dbReference type="Gene3D" id="1.10.10.10">
    <property type="entry name" value="Winged helix-like DNA-binding domain superfamily/Winged helix DNA-binding domain"/>
    <property type="match status" value="1"/>
</dbReference>
<reference evidence="6 7" key="1">
    <citation type="submission" date="2020-08" db="EMBL/GenBank/DDBJ databases">
        <title>Genomic Encyclopedia of Type Strains, Phase IV (KMG-IV): sequencing the most valuable type-strain genomes for metagenomic binning, comparative biology and taxonomic classification.</title>
        <authorList>
            <person name="Goeker M."/>
        </authorList>
    </citation>
    <scope>NUCLEOTIDE SEQUENCE [LARGE SCALE GENOMIC DNA]</scope>
    <source>
        <strain evidence="6 7">DSM 11590</strain>
    </source>
</reference>
<proteinExistence type="inferred from homology"/>
<accession>A0A7W9ZJ76</accession>
<comment type="caution">
    <text evidence="6">The sequence shown here is derived from an EMBL/GenBank/DDBJ whole genome shotgun (WGS) entry which is preliminary data.</text>
</comment>
<evidence type="ECO:0000256" key="4">
    <source>
        <dbReference type="ARBA" id="ARBA00023163"/>
    </source>
</evidence>
<dbReference type="SUPFAM" id="SSF46785">
    <property type="entry name" value="Winged helix' DNA-binding domain"/>
    <property type="match status" value="1"/>
</dbReference>
<dbReference type="EMBL" id="JACIIX010000012">
    <property type="protein sequence ID" value="MBB6211587.1"/>
    <property type="molecule type" value="Genomic_DNA"/>
</dbReference>